<evidence type="ECO:0000256" key="9">
    <source>
        <dbReference type="ARBA" id="ARBA00022794"/>
    </source>
</evidence>
<dbReference type="EMBL" id="WIXE01004622">
    <property type="protein sequence ID" value="KAK5982883.1"/>
    <property type="molecule type" value="Genomic_DNA"/>
</dbReference>
<proteinExistence type="inferred from homology"/>
<feature type="compositionally biased region" description="Basic and acidic residues" evidence="15">
    <location>
        <begin position="32"/>
        <end position="51"/>
    </location>
</feature>
<dbReference type="InterPro" id="IPR027417">
    <property type="entry name" value="P-loop_NTPase"/>
</dbReference>
<protein>
    <recommendedName>
        <fullName evidence="5">Cytoplasmic dynein 2 light intermediate chain 1</fullName>
    </recommendedName>
</protein>
<feature type="region of interest" description="Disordered" evidence="15">
    <location>
        <begin position="32"/>
        <end position="55"/>
    </location>
</feature>
<dbReference type="GO" id="GO:0005874">
    <property type="term" value="C:microtubule"/>
    <property type="evidence" value="ECO:0007669"/>
    <property type="project" value="UniProtKB-KW"/>
</dbReference>
<dbReference type="GO" id="GO:0036064">
    <property type="term" value="C:ciliary basal body"/>
    <property type="evidence" value="ECO:0007669"/>
    <property type="project" value="TreeGrafter"/>
</dbReference>
<evidence type="ECO:0000256" key="13">
    <source>
        <dbReference type="ARBA" id="ARBA00023212"/>
    </source>
</evidence>
<keyword evidence="7" id="KW-0963">Cytoplasm</keyword>
<comment type="caution">
    <text evidence="16">The sequence shown here is derived from an EMBL/GenBank/DDBJ whole genome shotgun (WGS) entry which is preliminary data.</text>
</comment>
<keyword evidence="9" id="KW-0970">Cilium biogenesis/degradation</keyword>
<reference evidence="16 17" key="1">
    <citation type="submission" date="2019-10" db="EMBL/GenBank/DDBJ databases">
        <title>Assembly and Annotation for the nematode Trichostrongylus colubriformis.</title>
        <authorList>
            <person name="Martin J."/>
        </authorList>
    </citation>
    <scope>NUCLEOTIDE SEQUENCE [LARGE SCALE GENOMIC DNA]</scope>
    <source>
        <strain evidence="16">G859</strain>
        <tissue evidence="16">Whole worm</tissue>
    </source>
</reference>
<keyword evidence="14" id="KW-0966">Cell projection</keyword>
<dbReference type="GO" id="GO:0005813">
    <property type="term" value="C:centrosome"/>
    <property type="evidence" value="ECO:0007669"/>
    <property type="project" value="UniProtKB-SubCell"/>
</dbReference>
<gene>
    <name evidence="16" type="ORF">GCK32_002280</name>
</gene>
<evidence type="ECO:0000256" key="4">
    <source>
        <dbReference type="ARBA" id="ARBA00006831"/>
    </source>
</evidence>
<accession>A0AAN8GD01</accession>
<dbReference type="GO" id="GO:0035735">
    <property type="term" value="P:intraciliary transport involved in cilium assembly"/>
    <property type="evidence" value="ECO:0007669"/>
    <property type="project" value="InterPro"/>
</dbReference>
<evidence type="ECO:0000256" key="1">
    <source>
        <dbReference type="ARBA" id="ARBA00004120"/>
    </source>
</evidence>
<dbReference type="PANTHER" id="PTHR13236">
    <property type="entry name" value="DYNEIN 2 LIGHT INTERMEDIATE CHAIN, ISOFORM 2"/>
    <property type="match status" value="1"/>
</dbReference>
<keyword evidence="6" id="KW-0217">Developmental protein</keyword>
<comment type="subcellular location">
    <subcellularLocation>
        <location evidence="3">Cytoplasm</location>
        <location evidence="3">Cytoskeleton</location>
        <location evidence="3">Cilium axoneme</location>
    </subcellularLocation>
    <subcellularLocation>
        <location evidence="1">Cytoplasm</location>
        <location evidence="1">Cytoskeleton</location>
        <location evidence="1">Cilium basal body</location>
    </subcellularLocation>
    <subcellularLocation>
        <location evidence="2">Cytoplasm</location>
        <location evidence="2">Cytoskeleton</location>
        <location evidence="2">Microtubule organizing center</location>
        <location evidence="2">Centrosome</location>
    </subcellularLocation>
</comment>
<evidence type="ECO:0000256" key="7">
    <source>
        <dbReference type="ARBA" id="ARBA00022490"/>
    </source>
</evidence>
<keyword evidence="11" id="KW-0969">Cilium</keyword>
<evidence type="ECO:0000256" key="2">
    <source>
        <dbReference type="ARBA" id="ARBA00004300"/>
    </source>
</evidence>
<evidence type="ECO:0000256" key="15">
    <source>
        <dbReference type="SAM" id="MobiDB-lite"/>
    </source>
</evidence>
<evidence type="ECO:0000313" key="17">
    <source>
        <dbReference type="Proteomes" id="UP001331761"/>
    </source>
</evidence>
<evidence type="ECO:0000313" key="16">
    <source>
        <dbReference type="EMBL" id="KAK5982883.1"/>
    </source>
</evidence>
<dbReference type="InterPro" id="IPR040045">
    <property type="entry name" value="DYNC2LI1"/>
</dbReference>
<keyword evidence="17" id="KW-1185">Reference proteome</keyword>
<evidence type="ECO:0000256" key="5">
    <source>
        <dbReference type="ARBA" id="ARBA00018863"/>
    </source>
</evidence>
<dbReference type="GO" id="GO:0005930">
    <property type="term" value="C:axoneme"/>
    <property type="evidence" value="ECO:0007669"/>
    <property type="project" value="UniProtKB-SubCell"/>
</dbReference>
<dbReference type="GO" id="GO:0005868">
    <property type="term" value="C:cytoplasmic dynein complex"/>
    <property type="evidence" value="ECO:0007669"/>
    <property type="project" value="InterPro"/>
</dbReference>
<dbReference type="Proteomes" id="UP001331761">
    <property type="component" value="Unassembled WGS sequence"/>
</dbReference>
<evidence type="ECO:0000256" key="6">
    <source>
        <dbReference type="ARBA" id="ARBA00022473"/>
    </source>
</evidence>
<sequence>MRFHGNKRCVPISFALAMDIWSLAEEKLRENEEKSTKLGEHKNEQKGEGTHSRKSTHIILCGNSQSGKSTMVNKFLDRKEEAKETIALEYIYARRTRGNNKDICHIWELGGGTELLQLLAIPLVKENIETGSSIMVVDLTHPYELWITVERLISDLSRYAEAAIRNLDERGQSAIRSRMNYRVSEYKDDLKMCSPFPIPLLIVGTKYDEFQNFDSEQRRKICCTLRFLAHYYGAHLVFYSCFNEQLVKVGRGLFSHLAFDTSISKGKVDDHNRPLYIVSGTDSFESIGPPPIDSASFSRAGQPINLWKNAFCEHFEQKDRETGDKSSEEQQLFLEPMIDNTVAQREKDLEIYIKQRKDRQAAETRAAQKPTFL</sequence>
<dbReference type="SUPFAM" id="SSF52540">
    <property type="entry name" value="P-loop containing nucleoside triphosphate hydrolases"/>
    <property type="match status" value="1"/>
</dbReference>
<keyword evidence="12" id="KW-0505">Motor protein</keyword>
<dbReference type="AlphaFoldDB" id="A0AAN8GD01"/>
<evidence type="ECO:0000256" key="12">
    <source>
        <dbReference type="ARBA" id="ARBA00023175"/>
    </source>
</evidence>
<name>A0AAN8GD01_TRICO</name>
<dbReference type="Pfam" id="PF05783">
    <property type="entry name" value="DLIC"/>
    <property type="match status" value="1"/>
</dbReference>
<evidence type="ECO:0000256" key="8">
    <source>
        <dbReference type="ARBA" id="ARBA00022701"/>
    </source>
</evidence>
<organism evidence="16 17">
    <name type="scientific">Trichostrongylus colubriformis</name>
    <name type="common">Black scour worm</name>
    <dbReference type="NCBI Taxonomy" id="6319"/>
    <lineage>
        <taxon>Eukaryota</taxon>
        <taxon>Metazoa</taxon>
        <taxon>Ecdysozoa</taxon>
        <taxon>Nematoda</taxon>
        <taxon>Chromadorea</taxon>
        <taxon>Rhabditida</taxon>
        <taxon>Rhabditina</taxon>
        <taxon>Rhabditomorpha</taxon>
        <taxon>Strongyloidea</taxon>
        <taxon>Trichostrongylidae</taxon>
        <taxon>Trichostrongylus</taxon>
    </lineage>
</organism>
<keyword evidence="10" id="KW-0243">Dynein</keyword>
<dbReference type="InterPro" id="IPR022780">
    <property type="entry name" value="Dynein_light_int_chain"/>
</dbReference>
<dbReference type="GO" id="GO:0035721">
    <property type="term" value="P:intraciliary retrograde transport"/>
    <property type="evidence" value="ECO:0007669"/>
    <property type="project" value="InterPro"/>
</dbReference>
<keyword evidence="8" id="KW-0493">Microtubule</keyword>
<comment type="similarity">
    <text evidence="4">Belongs to the dynein light intermediate chain family.</text>
</comment>
<dbReference type="PANTHER" id="PTHR13236:SF0">
    <property type="entry name" value="CYTOPLASMIC DYNEIN 2 LIGHT INTERMEDIATE CHAIN 1"/>
    <property type="match status" value="1"/>
</dbReference>
<evidence type="ECO:0000256" key="3">
    <source>
        <dbReference type="ARBA" id="ARBA00004430"/>
    </source>
</evidence>
<evidence type="ECO:0000256" key="10">
    <source>
        <dbReference type="ARBA" id="ARBA00023017"/>
    </source>
</evidence>
<evidence type="ECO:0000256" key="14">
    <source>
        <dbReference type="ARBA" id="ARBA00023273"/>
    </source>
</evidence>
<evidence type="ECO:0000256" key="11">
    <source>
        <dbReference type="ARBA" id="ARBA00023069"/>
    </source>
</evidence>
<dbReference type="Gene3D" id="3.40.50.300">
    <property type="entry name" value="P-loop containing nucleotide triphosphate hydrolases"/>
    <property type="match status" value="1"/>
</dbReference>
<dbReference type="GO" id="GO:0045504">
    <property type="term" value="F:dynein heavy chain binding"/>
    <property type="evidence" value="ECO:0007669"/>
    <property type="project" value="TreeGrafter"/>
</dbReference>
<keyword evidence="13" id="KW-0206">Cytoskeleton</keyword>